<comment type="caution">
    <text evidence="1">The sequence shown here is derived from an EMBL/GenBank/DDBJ whole genome shotgun (WGS) entry which is preliminary data.</text>
</comment>
<proteinExistence type="predicted"/>
<evidence type="ECO:0000313" key="2">
    <source>
        <dbReference type="Proteomes" id="UP001608902"/>
    </source>
</evidence>
<dbReference type="Proteomes" id="UP001608902">
    <property type="component" value="Unassembled WGS sequence"/>
</dbReference>
<dbReference type="AlphaFoldDB" id="A0ABD6EQL6"/>
<evidence type="ECO:0000313" key="1">
    <source>
        <dbReference type="EMBL" id="MFH4979721.1"/>
    </source>
</evidence>
<gene>
    <name evidence="1" type="ORF">AB6A40_006430</name>
</gene>
<reference evidence="1 2" key="1">
    <citation type="submission" date="2024-08" db="EMBL/GenBank/DDBJ databases">
        <title>Gnathostoma spinigerum genome.</title>
        <authorList>
            <person name="Gonzalez-Bertolin B."/>
            <person name="Monzon S."/>
            <person name="Zaballos A."/>
            <person name="Jimenez P."/>
            <person name="Dekumyoy P."/>
            <person name="Varona S."/>
            <person name="Cuesta I."/>
            <person name="Sumanam S."/>
            <person name="Adisakwattana P."/>
            <person name="Gasser R.B."/>
            <person name="Hernandez-Gonzalez A."/>
            <person name="Young N.D."/>
            <person name="Perteguer M.J."/>
        </authorList>
    </citation>
    <scope>NUCLEOTIDE SEQUENCE [LARGE SCALE GENOMIC DNA]</scope>
    <source>
        <strain evidence="1">AL3</strain>
        <tissue evidence="1">Liver</tissue>
    </source>
</reference>
<dbReference type="EMBL" id="JBGFUD010004566">
    <property type="protein sequence ID" value="MFH4979721.1"/>
    <property type="molecule type" value="Genomic_DNA"/>
</dbReference>
<organism evidence="1 2">
    <name type="scientific">Gnathostoma spinigerum</name>
    <dbReference type="NCBI Taxonomy" id="75299"/>
    <lineage>
        <taxon>Eukaryota</taxon>
        <taxon>Metazoa</taxon>
        <taxon>Ecdysozoa</taxon>
        <taxon>Nematoda</taxon>
        <taxon>Chromadorea</taxon>
        <taxon>Rhabditida</taxon>
        <taxon>Spirurina</taxon>
        <taxon>Gnathostomatomorpha</taxon>
        <taxon>Gnathostomatoidea</taxon>
        <taxon>Gnathostomatidae</taxon>
        <taxon>Gnathostoma</taxon>
    </lineage>
</organism>
<accession>A0ABD6EQL6</accession>
<sequence length="73" mass="8055">MTIDDDFVFTNLQCSAVCLARLEKATLEMVKETLLKNLEDSIDTIPLTSNLRSSLLATGIYLLYSDGKVNVSV</sequence>
<name>A0ABD6EQL6_9BILA</name>
<protein>
    <submittedName>
        <fullName evidence="1">Uncharacterized protein</fullName>
    </submittedName>
</protein>
<keyword evidence="2" id="KW-1185">Reference proteome</keyword>